<evidence type="ECO:0000313" key="1">
    <source>
        <dbReference type="EMBL" id="QPL33754.1"/>
    </source>
</evidence>
<name>A0A9Q7DNU6_PSEFR</name>
<reference evidence="1 2" key="1">
    <citation type="submission" date="2020-11" db="EMBL/GenBank/DDBJ databases">
        <title>The Complete Genome of Pseudomonas fragi A13BB.</title>
        <authorList>
            <person name="Awolope O.K."/>
            <person name="O'Driscoll N.H."/>
            <person name="Di Salvo A."/>
            <person name="Lamb A.J."/>
        </authorList>
    </citation>
    <scope>NUCLEOTIDE SEQUENCE [LARGE SCALE GENOMIC DNA]</scope>
    <source>
        <strain evidence="1 2">A13BB</strain>
    </source>
</reference>
<keyword evidence="1" id="KW-0315">Glutamine amidotransferase</keyword>
<dbReference type="PANTHER" id="PTHR42824:SF1">
    <property type="entry name" value="GLUTAMINE AMIDOTRANSFERASE YAFJ-RELATED"/>
    <property type="match status" value="1"/>
</dbReference>
<dbReference type="InterPro" id="IPR029055">
    <property type="entry name" value="Ntn_hydrolases_N"/>
</dbReference>
<dbReference type="Gene3D" id="3.60.20.10">
    <property type="entry name" value="Glutamine Phosphoribosylpyrophosphate, subunit 1, domain 1"/>
    <property type="match status" value="1"/>
</dbReference>
<proteinExistence type="predicted"/>
<protein>
    <submittedName>
        <fullName evidence="1">Class II glutamine amidotransferase</fullName>
    </submittedName>
</protein>
<sequence length="236" mass="26351">MCRMIIAQGTFSVVDVMSAARAMAAGETATHDGVIKQHLDGWGCLWITHGKVRTLHGEGSFIEALSTMDVSSIKTRFLAVHVRHATLRENSGIKYSHPLKFDNGLGCWYLMHNGYLPTVYLHLGLKKSSFDSAEYLEYIVGSVQSLDISEVYLTAKLSGLLPGGNSGNCFLIAGNKAWAWQWFSKDTVCADYFTMRHFKTTEVEYISSETIPFLGDESKWRSMRNGELYQFNLIGG</sequence>
<dbReference type="PANTHER" id="PTHR42824">
    <property type="entry name" value="GLUTAMINE AMIDOTRANSFERASE"/>
    <property type="match status" value="1"/>
</dbReference>
<dbReference type="SUPFAM" id="SSF56235">
    <property type="entry name" value="N-terminal nucleophile aminohydrolases (Ntn hydrolases)"/>
    <property type="match status" value="1"/>
</dbReference>
<dbReference type="Proteomes" id="UP000594467">
    <property type="component" value="Chromosome"/>
</dbReference>
<evidence type="ECO:0000313" key="2">
    <source>
        <dbReference type="Proteomes" id="UP000594467"/>
    </source>
</evidence>
<dbReference type="EMBL" id="CP065202">
    <property type="protein sequence ID" value="QPL33754.1"/>
    <property type="molecule type" value="Genomic_DNA"/>
</dbReference>
<accession>A0A9Q7DNU6</accession>
<organism evidence="1 2">
    <name type="scientific">Pseudomonas fragi</name>
    <dbReference type="NCBI Taxonomy" id="296"/>
    <lineage>
        <taxon>Bacteria</taxon>
        <taxon>Pseudomonadati</taxon>
        <taxon>Pseudomonadota</taxon>
        <taxon>Gammaproteobacteria</taxon>
        <taxon>Pseudomonadales</taxon>
        <taxon>Pseudomonadaceae</taxon>
        <taxon>Pseudomonas</taxon>
    </lineage>
</organism>
<gene>
    <name evidence="1" type="ORF">I5R27_10930</name>
</gene>
<dbReference type="AlphaFoldDB" id="A0A9Q7DNU6"/>